<feature type="region of interest" description="Disordered" evidence="1">
    <location>
        <begin position="1"/>
        <end position="45"/>
    </location>
</feature>
<dbReference type="AlphaFoldDB" id="A0A183SQG4"/>
<protein>
    <submittedName>
        <fullName evidence="2 4">Uncharacterized protein</fullName>
    </submittedName>
</protein>
<accession>A0A183SQG4</accession>
<evidence type="ECO:0000256" key="1">
    <source>
        <dbReference type="SAM" id="MobiDB-lite"/>
    </source>
</evidence>
<reference evidence="4" key="1">
    <citation type="submission" date="2016-06" db="UniProtKB">
        <authorList>
            <consortium name="WormBaseParasite"/>
        </authorList>
    </citation>
    <scope>IDENTIFICATION</scope>
</reference>
<evidence type="ECO:0000313" key="4">
    <source>
        <dbReference type="WBParaSite" id="SSLN_0000666801-mRNA-1"/>
    </source>
</evidence>
<gene>
    <name evidence="2" type="ORF">SSLN_LOCUS6462</name>
</gene>
<name>A0A183SQG4_SCHSO</name>
<dbReference type="WBParaSite" id="SSLN_0000666801-mRNA-1">
    <property type="protein sequence ID" value="SSLN_0000666801-mRNA-1"/>
    <property type="gene ID" value="SSLN_0000666801"/>
</dbReference>
<reference evidence="2 3" key="2">
    <citation type="submission" date="2018-11" db="EMBL/GenBank/DDBJ databases">
        <authorList>
            <consortium name="Pathogen Informatics"/>
        </authorList>
    </citation>
    <scope>NUCLEOTIDE SEQUENCE [LARGE SCALE GENOMIC DNA]</scope>
    <source>
        <strain evidence="2 3">NST_G2</strain>
    </source>
</reference>
<evidence type="ECO:0000313" key="2">
    <source>
        <dbReference type="EMBL" id="VDL92847.1"/>
    </source>
</evidence>
<evidence type="ECO:0000313" key="3">
    <source>
        <dbReference type="Proteomes" id="UP000275846"/>
    </source>
</evidence>
<feature type="compositionally biased region" description="Low complexity" evidence="1">
    <location>
        <begin position="23"/>
        <end position="37"/>
    </location>
</feature>
<organism evidence="4">
    <name type="scientific">Schistocephalus solidus</name>
    <name type="common">Tapeworm</name>
    <dbReference type="NCBI Taxonomy" id="70667"/>
    <lineage>
        <taxon>Eukaryota</taxon>
        <taxon>Metazoa</taxon>
        <taxon>Spiralia</taxon>
        <taxon>Lophotrochozoa</taxon>
        <taxon>Platyhelminthes</taxon>
        <taxon>Cestoda</taxon>
        <taxon>Eucestoda</taxon>
        <taxon>Diphyllobothriidea</taxon>
        <taxon>Diphyllobothriidae</taxon>
        <taxon>Schistocephalus</taxon>
    </lineage>
</organism>
<proteinExistence type="predicted"/>
<dbReference type="EMBL" id="UYSU01033700">
    <property type="protein sequence ID" value="VDL92847.1"/>
    <property type="molecule type" value="Genomic_DNA"/>
</dbReference>
<dbReference type="Proteomes" id="UP000275846">
    <property type="component" value="Unassembled WGS sequence"/>
</dbReference>
<feature type="compositionally biased region" description="Polar residues" evidence="1">
    <location>
        <begin position="1"/>
        <end position="10"/>
    </location>
</feature>
<feature type="compositionally biased region" description="Basic and acidic residues" evidence="1">
    <location>
        <begin position="11"/>
        <end position="20"/>
    </location>
</feature>
<keyword evidence="3" id="KW-1185">Reference proteome</keyword>
<sequence>MLHTSPVSRQSQEDRRREKTYVAGAAGAAPEGATTPGSDPTEWEGHKDRIKKELLQPDSQSASQPLQRKHTLGTAAGDLVYAFYVHDVVLPTQAP</sequence>